<dbReference type="InterPro" id="IPR054289">
    <property type="entry name" value="DUF7025"/>
</dbReference>
<feature type="domain" description="DUF7025" evidence="1">
    <location>
        <begin position="13"/>
        <end position="70"/>
    </location>
</feature>
<accession>A0A6G1IFT3</accession>
<dbReference type="PANTHER" id="PTHR46411:SF2">
    <property type="entry name" value="AAA+ ATPASE DOMAIN-CONTAINING PROTEIN"/>
    <property type="match status" value="1"/>
</dbReference>
<protein>
    <recommendedName>
        <fullName evidence="1">DUF7025 domain-containing protein</fullName>
    </recommendedName>
</protein>
<dbReference type="EMBL" id="MU005626">
    <property type="protein sequence ID" value="KAF2677084.1"/>
    <property type="molecule type" value="Genomic_DNA"/>
</dbReference>
<evidence type="ECO:0000259" key="1">
    <source>
        <dbReference type="Pfam" id="PF22942"/>
    </source>
</evidence>
<organism evidence="2 3">
    <name type="scientific">Lentithecium fluviatile CBS 122367</name>
    <dbReference type="NCBI Taxonomy" id="1168545"/>
    <lineage>
        <taxon>Eukaryota</taxon>
        <taxon>Fungi</taxon>
        <taxon>Dikarya</taxon>
        <taxon>Ascomycota</taxon>
        <taxon>Pezizomycotina</taxon>
        <taxon>Dothideomycetes</taxon>
        <taxon>Pleosporomycetidae</taxon>
        <taxon>Pleosporales</taxon>
        <taxon>Massarineae</taxon>
        <taxon>Lentitheciaceae</taxon>
        <taxon>Lentithecium</taxon>
    </lineage>
</organism>
<dbReference type="Pfam" id="PF22942">
    <property type="entry name" value="DUF7025"/>
    <property type="match status" value="1"/>
</dbReference>
<evidence type="ECO:0000313" key="3">
    <source>
        <dbReference type="Proteomes" id="UP000799291"/>
    </source>
</evidence>
<evidence type="ECO:0000313" key="2">
    <source>
        <dbReference type="EMBL" id="KAF2677084.1"/>
    </source>
</evidence>
<reference evidence="2" key="1">
    <citation type="journal article" date="2020" name="Stud. Mycol.">
        <title>101 Dothideomycetes genomes: a test case for predicting lifestyles and emergence of pathogens.</title>
        <authorList>
            <person name="Haridas S."/>
            <person name="Albert R."/>
            <person name="Binder M."/>
            <person name="Bloem J."/>
            <person name="Labutti K."/>
            <person name="Salamov A."/>
            <person name="Andreopoulos B."/>
            <person name="Baker S."/>
            <person name="Barry K."/>
            <person name="Bills G."/>
            <person name="Bluhm B."/>
            <person name="Cannon C."/>
            <person name="Castanera R."/>
            <person name="Culley D."/>
            <person name="Daum C."/>
            <person name="Ezra D."/>
            <person name="Gonzalez J."/>
            <person name="Henrissat B."/>
            <person name="Kuo A."/>
            <person name="Liang C."/>
            <person name="Lipzen A."/>
            <person name="Lutzoni F."/>
            <person name="Magnuson J."/>
            <person name="Mondo S."/>
            <person name="Nolan M."/>
            <person name="Ohm R."/>
            <person name="Pangilinan J."/>
            <person name="Park H.-J."/>
            <person name="Ramirez L."/>
            <person name="Alfaro M."/>
            <person name="Sun H."/>
            <person name="Tritt A."/>
            <person name="Yoshinaga Y."/>
            <person name="Zwiers L.-H."/>
            <person name="Turgeon B."/>
            <person name="Goodwin S."/>
            <person name="Spatafora J."/>
            <person name="Crous P."/>
            <person name="Grigoriev I."/>
        </authorList>
    </citation>
    <scope>NUCLEOTIDE SEQUENCE</scope>
    <source>
        <strain evidence="2">CBS 122367</strain>
    </source>
</reference>
<dbReference type="OrthoDB" id="10042665at2759"/>
<dbReference type="Proteomes" id="UP000799291">
    <property type="component" value="Unassembled WGS sequence"/>
</dbReference>
<dbReference type="AlphaFoldDB" id="A0A6G1IFT3"/>
<name>A0A6G1IFT3_9PLEO</name>
<keyword evidence="3" id="KW-1185">Reference proteome</keyword>
<proteinExistence type="predicted"/>
<sequence>MNRQLMDPLHRARQKGYRYRRINYTPLTIDCVSIDLNGVNIGPVRKIIELAFYEGSRDITTLIVYPIRFHLQQLERERKGDFCGAEATCIHEKFVARDKMFVQMAAPTHMYYAGRTIDTEQEVESHVVIDSPEAFSENLA</sequence>
<dbReference type="PANTHER" id="PTHR46411">
    <property type="entry name" value="FAMILY ATPASE, PUTATIVE-RELATED"/>
    <property type="match status" value="1"/>
</dbReference>
<gene>
    <name evidence="2" type="ORF">K458DRAFT_409987</name>
</gene>